<dbReference type="EMBL" id="FQWM01000004">
    <property type="protein sequence ID" value="SHH35152.1"/>
    <property type="molecule type" value="Genomic_DNA"/>
</dbReference>
<dbReference type="RefSeq" id="WP_072793283.1">
    <property type="nucleotide sequence ID" value="NZ_FQWM01000004.1"/>
</dbReference>
<proteinExistence type="predicted"/>
<keyword evidence="2" id="KW-1185">Reference proteome</keyword>
<gene>
    <name evidence="1" type="ORF">SAMN04488044_2425</name>
</gene>
<dbReference type="STRING" id="870908.SAMN04488044_2425"/>
<reference evidence="2" key="1">
    <citation type="submission" date="2016-11" db="EMBL/GenBank/DDBJ databases">
        <authorList>
            <person name="Varghese N."/>
            <person name="Submissions S."/>
        </authorList>
    </citation>
    <scope>NUCLEOTIDE SEQUENCE [LARGE SCALE GENOMIC DNA]</scope>
    <source>
        <strain evidence="2">DSM 28223</strain>
    </source>
</reference>
<protein>
    <submittedName>
        <fullName evidence="1">Uncharacterized protein</fullName>
    </submittedName>
</protein>
<sequence length="119" mass="14026">MRVSIDHHTIRKGLLFKKIYYEVHVTVAFTHEEKQIIRGRGLLKTKLVDRRPATARVDDRDEQFELRVEHLVDGKTDQFLCATPSQSKIYEEELLVVLEQMKRWLDDNAETGTRTVVEF</sequence>
<evidence type="ECO:0000313" key="2">
    <source>
        <dbReference type="Proteomes" id="UP000184211"/>
    </source>
</evidence>
<name>A0A1M5S936_9RHOB</name>
<dbReference type="AlphaFoldDB" id="A0A1M5S936"/>
<evidence type="ECO:0000313" key="1">
    <source>
        <dbReference type="EMBL" id="SHH35152.1"/>
    </source>
</evidence>
<accession>A0A1M5S936</accession>
<dbReference type="OrthoDB" id="7854436at2"/>
<organism evidence="1 2">
    <name type="scientific">Cognatishimia maritima</name>
    <dbReference type="NCBI Taxonomy" id="870908"/>
    <lineage>
        <taxon>Bacteria</taxon>
        <taxon>Pseudomonadati</taxon>
        <taxon>Pseudomonadota</taxon>
        <taxon>Alphaproteobacteria</taxon>
        <taxon>Rhodobacterales</taxon>
        <taxon>Paracoccaceae</taxon>
        <taxon>Cognatishimia</taxon>
    </lineage>
</organism>
<dbReference type="Proteomes" id="UP000184211">
    <property type="component" value="Unassembled WGS sequence"/>
</dbReference>